<protein>
    <submittedName>
        <fullName evidence="2">Uncharacterized protein</fullName>
    </submittedName>
</protein>
<feature type="compositionally biased region" description="Low complexity" evidence="1">
    <location>
        <begin position="8"/>
        <end position="26"/>
    </location>
</feature>
<feature type="region of interest" description="Disordered" evidence="1">
    <location>
        <begin position="1"/>
        <end position="26"/>
    </location>
</feature>
<evidence type="ECO:0000256" key="1">
    <source>
        <dbReference type="SAM" id="MobiDB-lite"/>
    </source>
</evidence>
<proteinExistence type="predicted"/>
<dbReference type="PROSITE" id="PS51257">
    <property type="entry name" value="PROKAR_LIPOPROTEIN"/>
    <property type="match status" value="1"/>
</dbReference>
<evidence type="ECO:0000313" key="2">
    <source>
        <dbReference type="EMBL" id="JAE35283.1"/>
    </source>
</evidence>
<organism evidence="2">
    <name type="scientific">Arundo donax</name>
    <name type="common">Giant reed</name>
    <name type="synonym">Donax arundinaceus</name>
    <dbReference type="NCBI Taxonomy" id="35708"/>
    <lineage>
        <taxon>Eukaryota</taxon>
        <taxon>Viridiplantae</taxon>
        <taxon>Streptophyta</taxon>
        <taxon>Embryophyta</taxon>
        <taxon>Tracheophyta</taxon>
        <taxon>Spermatophyta</taxon>
        <taxon>Magnoliopsida</taxon>
        <taxon>Liliopsida</taxon>
        <taxon>Poales</taxon>
        <taxon>Poaceae</taxon>
        <taxon>PACMAD clade</taxon>
        <taxon>Arundinoideae</taxon>
        <taxon>Arundineae</taxon>
        <taxon>Arundo</taxon>
    </lineage>
</organism>
<dbReference type="AlphaFoldDB" id="A0A0A9HQT5"/>
<accession>A0A0A9HQT5</accession>
<reference evidence="2" key="1">
    <citation type="submission" date="2014-09" db="EMBL/GenBank/DDBJ databases">
        <authorList>
            <person name="Magalhaes I.L.F."/>
            <person name="Oliveira U."/>
            <person name="Santos F.R."/>
            <person name="Vidigal T.H.D.A."/>
            <person name="Brescovit A.D."/>
            <person name="Santos A.J."/>
        </authorList>
    </citation>
    <scope>NUCLEOTIDE SEQUENCE</scope>
    <source>
        <tissue evidence="2">Shoot tissue taken approximately 20 cm above the soil surface</tissue>
    </source>
</reference>
<dbReference type="EMBL" id="GBRH01162613">
    <property type="protein sequence ID" value="JAE35283.1"/>
    <property type="molecule type" value="Transcribed_RNA"/>
</dbReference>
<reference evidence="2" key="2">
    <citation type="journal article" date="2015" name="Data Brief">
        <title>Shoot transcriptome of the giant reed, Arundo donax.</title>
        <authorList>
            <person name="Barrero R.A."/>
            <person name="Guerrero F.D."/>
            <person name="Moolhuijzen P."/>
            <person name="Goolsby J.A."/>
            <person name="Tidwell J."/>
            <person name="Bellgard S.E."/>
            <person name="Bellgard M.I."/>
        </authorList>
    </citation>
    <scope>NUCLEOTIDE SEQUENCE</scope>
    <source>
        <tissue evidence="2">Shoot tissue taken approximately 20 cm above the soil surface</tissue>
    </source>
</reference>
<sequence length="26" mass="2516">MSRRDSAGRGAWASAASSGSGACCGR</sequence>
<name>A0A0A9HQT5_ARUDO</name>